<dbReference type="Proteomes" id="UP001430954">
    <property type="component" value="Unassembled WGS sequence"/>
</dbReference>
<evidence type="ECO:0000313" key="3">
    <source>
        <dbReference type="Proteomes" id="UP001430954"/>
    </source>
</evidence>
<proteinExistence type="predicted"/>
<dbReference type="Pfam" id="PF05597">
    <property type="entry name" value="Phasin"/>
    <property type="match status" value="1"/>
</dbReference>
<reference evidence="2 3" key="1">
    <citation type="submission" date="2021-09" db="EMBL/GenBank/DDBJ databases">
        <title>Lysobacter sp. 13A isolated from the river sediment.</title>
        <authorList>
            <person name="Liu H."/>
            <person name="Li S."/>
            <person name="Mao S."/>
        </authorList>
    </citation>
    <scope>NUCLEOTIDE SEQUENCE [LARGE SCALE GENOMIC DNA]</scope>
    <source>
        <strain evidence="2 3">13A</strain>
    </source>
</reference>
<organism evidence="2 3">
    <name type="scientific">Novilysobacter selenitireducens</name>
    <dbReference type="NCBI Taxonomy" id="2872639"/>
    <lineage>
        <taxon>Bacteria</taxon>
        <taxon>Pseudomonadati</taxon>
        <taxon>Pseudomonadota</taxon>
        <taxon>Gammaproteobacteria</taxon>
        <taxon>Lysobacterales</taxon>
        <taxon>Lysobacteraceae</taxon>
        <taxon>Novilysobacter</taxon>
    </lineage>
</organism>
<feature type="region of interest" description="Disordered" evidence="1">
    <location>
        <begin position="1"/>
        <end position="35"/>
    </location>
</feature>
<feature type="compositionally biased region" description="Low complexity" evidence="1">
    <location>
        <begin position="160"/>
        <end position="170"/>
    </location>
</feature>
<keyword evidence="3" id="KW-1185">Reference proteome</keyword>
<feature type="compositionally biased region" description="Polar residues" evidence="1">
    <location>
        <begin position="25"/>
        <end position="35"/>
    </location>
</feature>
<dbReference type="PANTHER" id="PTHR38664:SF1">
    <property type="entry name" value="SLR0058 PROTEIN"/>
    <property type="match status" value="1"/>
</dbReference>
<dbReference type="InterPro" id="IPR008769">
    <property type="entry name" value="PhaF_PhaI"/>
</dbReference>
<evidence type="ECO:0000256" key="1">
    <source>
        <dbReference type="SAM" id="MobiDB-lite"/>
    </source>
</evidence>
<feature type="compositionally biased region" description="Low complexity" evidence="1">
    <location>
        <begin position="178"/>
        <end position="194"/>
    </location>
</feature>
<dbReference type="PANTHER" id="PTHR38664">
    <property type="entry name" value="SLR0058 PROTEIN"/>
    <property type="match status" value="1"/>
</dbReference>
<evidence type="ECO:0000313" key="2">
    <source>
        <dbReference type="EMBL" id="MBZ4039944.1"/>
    </source>
</evidence>
<dbReference type="EMBL" id="JAINZW010000004">
    <property type="protein sequence ID" value="MBZ4039944.1"/>
    <property type="molecule type" value="Genomic_DNA"/>
</dbReference>
<dbReference type="RefSeq" id="WP_223676383.1">
    <property type="nucleotide sequence ID" value="NZ_JAINZW010000004.1"/>
</dbReference>
<dbReference type="NCBIfam" id="TIGR01837">
    <property type="entry name" value="PHA_granule_1"/>
    <property type="match status" value="1"/>
</dbReference>
<gene>
    <name evidence="2" type="ORF">K6753_10420</name>
</gene>
<comment type="caution">
    <text evidence="2">The sequence shown here is derived from an EMBL/GenBank/DDBJ whole genome shotgun (WGS) entry which is preliminary data.</text>
</comment>
<name>A0ABS7T7U0_9GAMM</name>
<protein>
    <submittedName>
        <fullName evidence="2">Phasin family protein</fullName>
    </submittedName>
</protein>
<feature type="compositionally biased region" description="Basic residues" evidence="1">
    <location>
        <begin position="1"/>
        <end position="11"/>
    </location>
</feature>
<sequence>MATRSTRKTSARRPAAGATPDADSPASQAEQLSRSLSESAQQIWLAGLGAFNRAQAEGTRLFEGLVRDGLGLEQQARRVAGVQAEAARRNVESTVDTARERASETWDRFEKGFEDRVHRTLVRLGVPDRNDLADLSRRVDALTAELRRHGVEAVPKARTRPATRTAASRSPIKKAAAKKVAGAGKRATKAASPRTPDPAKPTRAATTRRTRG</sequence>
<accession>A0ABS7T7U0</accession>
<feature type="region of interest" description="Disordered" evidence="1">
    <location>
        <begin position="154"/>
        <end position="212"/>
    </location>
</feature>